<keyword evidence="2" id="KW-1185">Reference proteome</keyword>
<comment type="caution">
    <text evidence="1">The sequence shown here is derived from an EMBL/GenBank/DDBJ whole genome shotgun (WGS) entry which is preliminary data.</text>
</comment>
<dbReference type="Proteomes" id="UP000823388">
    <property type="component" value="Chromosome 2K"/>
</dbReference>
<evidence type="ECO:0008006" key="3">
    <source>
        <dbReference type="Google" id="ProtNLM"/>
    </source>
</evidence>
<sequence>MSLYLFPKTIVAILDKQRRKFFWQGGGTKKKYHLVAWKTICLSKTRGGLGIKDITKMNISLLCKWWWKLETENLLKIREVYLRGRVIQTADGKRILFWKDAWLQNKPICVLHPVLFDWRVPFDRWLPPSMFEEWIDIINTTFSFNFKQQPDEISWKWGGKKIFTTKSVYDHLNQQPKVRSEHIWKAKIPYKGNPSCVFCDQIESVDHLFFQCPVARCIWGMVGSCLQASNVPGNYSQYKQWIEKWLPDGKVVHHFGFAAISWALWKCRNKAVFDNKVIRHPAEILIHACVFLKYWTCLHKEERQVEVLEGVKTLLACTH</sequence>
<proteinExistence type="predicted"/>
<dbReference type="PANTHER" id="PTHR33116:SF87">
    <property type="entry name" value="OS01G0158850 PROTEIN"/>
    <property type="match status" value="1"/>
</dbReference>
<dbReference type="EMBL" id="CM029039">
    <property type="protein sequence ID" value="KAG2647529.1"/>
    <property type="molecule type" value="Genomic_DNA"/>
</dbReference>
<protein>
    <recommendedName>
        <fullName evidence="3">Reverse transcriptase zinc-binding domain-containing protein</fullName>
    </recommendedName>
</protein>
<name>A0A8T0WWI8_PANVG</name>
<evidence type="ECO:0000313" key="1">
    <source>
        <dbReference type="EMBL" id="KAG2647529.1"/>
    </source>
</evidence>
<dbReference type="PANTHER" id="PTHR33116">
    <property type="entry name" value="REVERSE TRANSCRIPTASE ZINC-BINDING DOMAIN-CONTAINING PROTEIN-RELATED-RELATED"/>
    <property type="match status" value="1"/>
</dbReference>
<dbReference type="AlphaFoldDB" id="A0A8T0WWI8"/>
<evidence type="ECO:0000313" key="2">
    <source>
        <dbReference type="Proteomes" id="UP000823388"/>
    </source>
</evidence>
<organism evidence="1 2">
    <name type="scientific">Panicum virgatum</name>
    <name type="common">Blackwell switchgrass</name>
    <dbReference type="NCBI Taxonomy" id="38727"/>
    <lineage>
        <taxon>Eukaryota</taxon>
        <taxon>Viridiplantae</taxon>
        <taxon>Streptophyta</taxon>
        <taxon>Embryophyta</taxon>
        <taxon>Tracheophyta</taxon>
        <taxon>Spermatophyta</taxon>
        <taxon>Magnoliopsida</taxon>
        <taxon>Liliopsida</taxon>
        <taxon>Poales</taxon>
        <taxon>Poaceae</taxon>
        <taxon>PACMAD clade</taxon>
        <taxon>Panicoideae</taxon>
        <taxon>Panicodae</taxon>
        <taxon>Paniceae</taxon>
        <taxon>Panicinae</taxon>
        <taxon>Panicum</taxon>
        <taxon>Panicum sect. Hiantes</taxon>
    </lineage>
</organism>
<gene>
    <name evidence="1" type="ORF">PVAP13_2KG588650</name>
</gene>
<reference evidence="1" key="1">
    <citation type="submission" date="2020-05" db="EMBL/GenBank/DDBJ databases">
        <title>WGS assembly of Panicum virgatum.</title>
        <authorList>
            <person name="Lovell J.T."/>
            <person name="Jenkins J."/>
            <person name="Shu S."/>
            <person name="Juenger T.E."/>
            <person name="Schmutz J."/>
        </authorList>
    </citation>
    <scope>NUCLEOTIDE SEQUENCE</scope>
    <source>
        <strain evidence="1">AP13</strain>
    </source>
</reference>
<accession>A0A8T0WWI8</accession>